<protein>
    <submittedName>
        <fullName evidence="1">Phage tail protein</fullName>
    </submittedName>
</protein>
<name>A0A5X4PE24_SALET</name>
<dbReference type="InterPro" id="IPR003458">
    <property type="entry name" value="Phage_T4_Gp38_tail_assem"/>
</dbReference>
<gene>
    <name evidence="1" type="ORF">EHB58_09405</name>
</gene>
<dbReference type="Pfam" id="PF02413">
    <property type="entry name" value="Caudo_TAP"/>
    <property type="match status" value="1"/>
</dbReference>
<comment type="caution">
    <text evidence="1">The sequence shown here is derived from an EMBL/GenBank/DDBJ whole genome shotgun (WGS) entry which is preliminary data.</text>
</comment>
<organism evidence="1">
    <name type="scientific">Salmonella enterica subsp. enterica serovar Hull</name>
    <dbReference type="NCBI Taxonomy" id="1403564"/>
    <lineage>
        <taxon>Bacteria</taxon>
        <taxon>Pseudomonadati</taxon>
        <taxon>Pseudomonadota</taxon>
        <taxon>Gammaproteobacteria</taxon>
        <taxon>Enterobacterales</taxon>
        <taxon>Enterobacteriaceae</taxon>
        <taxon>Salmonella</taxon>
    </lineage>
</organism>
<accession>A0A5X4PE24</accession>
<dbReference type="EMBL" id="AAHSMS010000010">
    <property type="protein sequence ID" value="EBZ8648430.1"/>
    <property type="molecule type" value="Genomic_DNA"/>
</dbReference>
<proteinExistence type="predicted"/>
<dbReference type="AlphaFoldDB" id="A0A5X4PE24"/>
<reference evidence="1" key="1">
    <citation type="submission" date="2018-11" db="EMBL/GenBank/DDBJ databases">
        <authorList>
            <person name="Ashton P.M."/>
            <person name="Dallman T."/>
            <person name="Nair S."/>
            <person name="De Pinna E."/>
            <person name="Peters T."/>
            <person name="Grant K."/>
        </authorList>
    </citation>
    <scope>NUCLEOTIDE SEQUENCE</scope>
    <source>
        <strain evidence="1">638096</strain>
    </source>
</reference>
<sequence>MELKNVTCYYPEDPKHGENVQYFRSEDGQDFYDAFDKFTKKHKLCIEPDTGIIRSVAEDVSRLYPAGFTVVDVDALPAGIDIVGNWQYLDGKISPVPVDYAALAEAEREKRLVEAGVLTKDWQTDLLLGIITDEDKALLTAWRDYIKKLKALDFSGVKDGVSYNAIEWPEAKPD</sequence>
<evidence type="ECO:0000313" key="1">
    <source>
        <dbReference type="EMBL" id="EBZ8648430.1"/>
    </source>
</evidence>